<dbReference type="Gene3D" id="2.30.30.100">
    <property type="match status" value="1"/>
</dbReference>
<name>A0A918XRI3_9PROT</name>
<evidence type="ECO:0000313" key="8">
    <source>
        <dbReference type="EMBL" id="GHD47689.1"/>
    </source>
</evidence>
<dbReference type="EC" id="6.3.4.15" evidence="5"/>
<keyword evidence="9" id="KW-1185">Reference proteome</keyword>
<protein>
    <recommendedName>
        <fullName evidence="5">biotin--[biotin carboxyl-carrier protein] ligase</fullName>
        <ecNumber evidence="5">6.3.4.15</ecNumber>
    </recommendedName>
</protein>
<reference evidence="8" key="1">
    <citation type="journal article" date="2014" name="Int. J. Syst. Evol. Microbiol.">
        <title>Complete genome sequence of Corynebacterium casei LMG S-19264T (=DSM 44701T), isolated from a smear-ripened cheese.</title>
        <authorList>
            <consortium name="US DOE Joint Genome Institute (JGI-PGF)"/>
            <person name="Walter F."/>
            <person name="Albersmeier A."/>
            <person name="Kalinowski J."/>
            <person name="Ruckert C."/>
        </authorList>
    </citation>
    <scope>NUCLEOTIDE SEQUENCE</scope>
    <source>
        <strain evidence="8">KCTC 42651</strain>
    </source>
</reference>
<dbReference type="Gene3D" id="3.30.930.10">
    <property type="entry name" value="Bira Bifunctional Protein, Domain 2"/>
    <property type="match status" value="1"/>
</dbReference>
<dbReference type="InterPro" id="IPR004408">
    <property type="entry name" value="Biotin_CoA_COase_ligase"/>
</dbReference>
<organism evidence="8 9">
    <name type="scientific">Thalassobaculum fulvum</name>
    <dbReference type="NCBI Taxonomy" id="1633335"/>
    <lineage>
        <taxon>Bacteria</taxon>
        <taxon>Pseudomonadati</taxon>
        <taxon>Pseudomonadota</taxon>
        <taxon>Alphaproteobacteria</taxon>
        <taxon>Rhodospirillales</taxon>
        <taxon>Thalassobaculaceae</taxon>
        <taxon>Thalassobaculum</taxon>
    </lineage>
</organism>
<evidence type="ECO:0000256" key="5">
    <source>
        <dbReference type="ARBA" id="ARBA00024227"/>
    </source>
</evidence>
<proteinExistence type="predicted"/>
<dbReference type="InterPro" id="IPR045864">
    <property type="entry name" value="aa-tRNA-synth_II/BPL/LPL"/>
</dbReference>
<dbReference type="PROSITE" id="PS51733">
    <property type="entry name" value="BPL_LPL_CATALYTIC"/>
    <property type="match status" value="1"/>
</dbReference>
<dbReference type="PANTHER" id="PTHR12835:SF5">
    <property type="entry name" value="BIOTIN--PROTEIN LIGASE"/>
    <property type="match status" value="1"/>
</dbReference>
<keyword evidence="3" id="KW-0067">ATP-binding</keyword>
<evidence type="ECO:0000256" key="3">
    <source>
        <dbReference type="ARBA" id="ARBA00022840"/>
    </source>
</evidence>
<dbReference type="SUPFAM" id="SSF50037">
    <property type="entry name" value="C-terminal domain of transcriptional repressors"/>
    <property type="match status" value="1"/>
</dbReference>
<evidence type="ECO:0000259" key="7">
    <source>
        <dbReference type="PROSITE" id="PS51733"/>
    </source>
</evidence>
<dbReference type="RefSeq" id="WP_189988627.1">
    <property type="nucleotide sequence ID" value="NZ_BMZS01000003.1"/>
</dbReference>
<dbReference type="Pfam" id="PF03099">
    <property type="entry name" value="BPL_LplA_LipB"/>
    <property type="match status" value="1"/>
</dbReference>
<dbReference type="GO" id="GO:0005737">
    <property type="term" value="C:cytoplasm"/>
    <property type="evidence" value="ECO:0007669"/>
    <property type="project" value="TreeGrafter"/>
</dbReference>
<keyword evidence="4" id="KW-0092">Biotin</keyword>
<evidence type="ECO:0000256" key="2">
    <source>
        <dbReference type="ARBA" id="ARBA00022741"/>
    </source>
</evidence>
<dbReference type="EMBL" id="BMZS01000003">
    <property type="protein sequence ID" value="GHD47689.1"/>
    <property type="molecule type" value="Genomic_DNA"/>
</dbReference>
<accession>A0A918XRI3</accession>
<dbReference type="PANTHER" id="PTHR12835">
    <property type="entry name" value="BIOTIN PROTEIN LIGASE"/>
    <property type="match status" value="1"/>
</dbReference>
<dbReference type="InterPro" id="IPR004143">
    <property type="entry name" value="BPL_LPL_catalytic"/>
</dbReference>
<evidence type="ECO:0000313" key="9">
    <source>
        <dbReference type="Proteomes" id="UP000630353"/>
    </source>
</evidence>
<keyword evidence="1 8" id="KW-0436">Ligase</keyword>
<reference evidence="8" key="2">
    <citation type="submission" date="2020-09" db="EMBL/GenBank/DDBJ databases">
        <authorList>
            <person name="Sun Q."/>
            <person name="Kim S."/>
        </authorList>
    </citation>
    <scope>NUCLEOTIDE SEQUENCE</scope>
    <source>
        <strain evidence="8">KCTC 42651</strain>
    </source>
</reference>
<dbReference type="Pfam" id="PF02237">
    <property type="entry name" value="BPL_C"/>
    <property type="match status" value="1"/>
</dbReference>
<evidence type="ECO:0000256" key="1">
    <source>
        <dbReference type="ARBA" id="ARBA00022598"/>
    </source>
</evidence>
<dbReference type="AlphaFoldDB" id="A0A918XRI3"/>
<dbReference type="GO" id="GO:0004077">
    <property type="term" value="F:biotin--[biotin carboxyl-carrier protein] ligase activity"/>
    <property type="evidence" value="ECO:0007669"/>
    <property type="project" value="UniProtKB-EC"/>
</dbReference>
<comment type="catalytic activity">
    <reaction evidence="6">
        <text>biotin + L-lysyl-[protein] + ATP = N(6)-biotinyl-L-lysyl-[protein] + AMP + diphosphate + H(+)</text>
        <dbReference type="Rhea" id="RHEA:11756"/>
        <dbReference type="Rhea" id="RHEA-COMP:9752"/>
        <dbReference type="Rhea" id="RHEA-COMP:10505"/>
        <dbReference type="ChEBI" id="CHEBI:15378"/>
        <dbReference type="ChEBI" id="CHEBI:29969"/>
        <dbReference type="ChEBI" id="CHEBI:30616"/>
        <dbReference type="ChEBI" id="CHEBI:33019"/>
        <dbReference type="ChEBI" id="CHEBI:57586"/>
        <dbReference type="ChEBI" id="CHEBI:83144"/>
        <dbReference type="ChEBI" id="CHEBI:456215"/>
        <dbReference type="EC" id="6.3.4.15"/>
    </reaction>
</comment>
<dbReference type="NCBIfam" id="TIGR00121">
    <property type="entry name" value="birA_ligase"/>
    <property type="match status" value="1"/>
</dbReference>
<evidence type="ECO:0000256" key="6">
    <source>
        <dbReference type="ARBA" id="ARBA00047846"/>
    </source>
</evidence>
<dbReference type="Proteomes" id="UP000630353">
    <property type="component" value="Unassembled WGS sequence"/>
</dbReference>
<feature type="domain" description="BPL/LPL catalytic" evidence="7">
    <location>
        <begin position="13"/>
        <end position="190"/>
    </location>
</feature>
<comment type="caution">
    <text evidence="8">The sequence shown here is derived from an EMBL/GenBank/DDBJ whole genome shotgun (WGS) entry which is preliminary data.</text>
</comment>
<dbReference type="InterPro" id="IPR003142">
    <property type="entry name" value="BPL_C"/>
</dbReference>
<evidence type="ECO:0000256" key="4">
    <source>
        <dbReference type="ARBA" id="ARBA00023267"/>
    </source>
</evidence>
<dbReference type="CDD" id="cd16442">
    <property type="entry name" value="BPL"/>
    <property type="match status" value="1"/>
</dbReference>
<dbReference type="GO" id="GO:0005524">
    <property type="term" value="F:ATP binding"/>
    <property type="evidence" value="ECO:0007669"/>
    <property type="project" value="UniProtKB-KW"/>
</dbReference>
<keyword evidence="2" id="KW-0547">Nucleotide-binding</keyword>
<gene>
    <name evidence="8" type="ORF">GCM10017083_18380</name>
</gene>
<dbReference type="SUPFAM" id="SSF55681">
    <property type="entry name" value="Class II aaRS and biotin synthetases"/>
    <property type="match status" value="1"/>
</dbReference>
<sequence length="249" mass="25579">MTARRATAVEGSAGGVDGWRVVELGAVASTMEAARRLAEDGAAGRTVVRAAEQTGGRGRMGRPWSSPPGNVYMTAILRPDVPTARAAELSIVAAVALADAVAQFGGDVALKWPNDVLLNGGKVAGVLLEAIAEGGALSAVLIGIGVNVASRPELPDRRTSRVEGAGADAVFEALVAALEARYRQWCRDGLAGIRSAWLARGPAIGAPLTIYQGNERLEGRFAGMEGDGTLALALADGSIRRIASGEIVE</sequence>
<dbReference type="InterPro" id="IPR008988">
    <property type="entry name" value="Transcriptional_repressor_C"/>
</dbReference>